<gene>
    <name evidence="2" type="ORF">STPYR_12495</name>
</gene>
<proteinExistence type="predicted"/>
<evidence type="ECO:0008006" key="3">
    <source>
        <dbReference type="Google" id="ProtNLM"/>
    </source>
</evidence>
<keyword evidence="1" id="KW-0812">Transmembrane</keyword>
<keyword evidence="1" id="KW-0472">Membrane</keyword>
<accession>A0A1Y5Q5J9</accession>
<name>A0A1Y5Q5J9_9GAMM</name>
<keyword evidence="1" id="KW-1133">Transmembrane helix</keyword>
<reference evidence="2" key="1">
    <citation type="submission" date="2016-03" db="EMBL/GenBank/DDBJ databases">
        <authorList>
            <person name="Ploux O."/>
        </authorList>
    </citation>
    <scope>NUCLEOTIDE SEQUENCE</scope>
    <source>
        <strain evidence="2">UC10</strain>
    </source>
</reference>
<organism evidence="2">
    <name type="scientific">uncultured Stenotrophomonas sp</name>
    <dbReference type="NCBI Taxonomy" id="165438"/>
    <lineage>
        <taxon>Bacteria</taxon>
        <taxon>Pseudomonadati</taxon>
        <taxon>Pseudomonadota</taxon>
        <taxon>Gammaproteobacteria</taxon>
        <taxon>Lysobacterales</taxon>
        <taxon>Lysobacteraceae</taxon>
        <taxon>Stenotrophomonas</taxon>
        <taxon>environmental samples</taxon>
    </lineage>
</organism>
<evidence type="ECO:0000313" key="2">
    <source>
        <dbReference type="EMBL" id="SBV37559.1"/>
    </source>
</evidence>
<feature type="transmembrane region" description="Helical" evidence="1">
    <location>
        <begin position="158"/>
        <end position="177"/>
    </location>
</feature>
<sequence>MRHTPLYVWPDHRDPYMTSQAPREDHRIASHPPGEPPRCWRRILRDGGIASVLSTLVVSTCSRHRTGSASAGTNAASQWLWYPRARFVHAPSWRHTVVGYLIHHACSVFWSIGYEATRPTQADTAGRIARAAMVAAVAYGVDYHVVPRRLSPGFEHKVGPVGMAAVYASFALGLVMATTIATRPPRRCDLAQQRQPAQQQRRRP</sequence>
<dbReference type="AlphaFoldDB" id="A0A1Y5Q5J9"/>
<evidence type="ECO:0000256" key="1">
    <source>
        <dbReference type="SAM" id="Phobius"/>
    </source>
</evidence>
<protein>
    <recommendedName>
        <fullName evidence="3">Transmembrane protein</fullName>
    </recommendedName>
</protein>
<dbReference type="EMBL" id="FLTS01000001">
    <property type="protein sequence ID" value="SBV37559.1"/>
    <property type="molecule type" value="Genomic_DNA"/>
</dbReference>